<keyword evidence="3" id="KW-1185">Reference proteome</keyword>
<gene>
    <name evidence="1" type="ORF">ZHAS_00011383</name>
</gene>
<accession>A0A084W0B3</accession>
<sequence>MAQNGMLCPPVAAMEPMDSPMYHDDEPRTARTLVTPHFSFSLGLADQRPRIGAIHSGPIVVQSWCGLDAGAWSAGVIVCWCFF</sequence>
<protein>
    <submittedName>
        <fullName evidence="1 2">Uncharacterized protein</fullName>
    </submittedName>
</protein>
<dbReference type="EMBL" id="KE525262">
    <property type="protein sequence ID" value="KFB43657.1"/>
    <property type="molecule type" value="Genomic_DNA"/>
</dbReference>
<dbReference type="Proteomes" id="UP000030765">
    <property type="component" value="Unassembled WGS sequence"/>
</dbReference>
<proteinExistence type="predicted"/>
<dbReference type="VEuPathDB" id="VectorBase:ASIC011383"/>
<dbReference type="AlphaFoldDB" id="A0A084W0B3"/>
<evidence type="ECO:0000313" key="2">
    <source>
        <dbReference type="EnsemblMetazoa" id="ASIC011383-PA"/>
    </source>
</evidence>
<reference evidence="1 3" key="1">
    <citation type="journal article" date="2014" name="BMC Genomics">
        <title>Genome sequence of Anopheles sinensis provides insight into genetics basis of mosquito competence for malaria parasites.</title>
        <authorList>
            <person name="Zhou D."/>
            <person name="Zhang D."/>
            <person name="Ding G."/>
            <person name="Shi L."/>
            <person name="Hou Q."/>
            <person name="Ye Y."/>
            <person name="Xu Y."/>
            <person name="Zhou H."/>
            <person name="Xiong C."/>
            <person name="Li S."/>
            <person name="Yu J."/>
            <person name="Hong S."/>
            <person name="Yu X."/>
            <person name="Zou P."/>
            <person name="Chen C."/>
            <person name="Chang X."/>
            <person name="Wang W."/>
            <person name="Lv Y."/>
            <person name="Sun Y."/>
            <person name="Ma L."/>
            <person name="Shen B."/>
            <person name="Zhu C."/>
        </authorList>
    </citation>
    <scope>NUCLEOTIDE SEQUENCE [LARGE SCALE GENOMIC DNA]</scope>
</reference>
<dbReference type="EMBL" id="ATLV01019111">
    <property type="status" value="NOT_ANNOTATED_CDS"/>
    <property type="molecule type" value="Genomic_DNA"/>
</dbReference>
<name>A0A084W0B3_ANOSI</name>
<dbReference type="EnsemblMetazoa" id="ASIC011383-RA">
    <property type="protein sequence ID" value="ASIC011383-PA"/>
    <property type="gene ID" value="ASIC011383"/>
</dbReference>
<organism evidence="1">
    <name type="scientific">Anopheles sinensis</name>
    <name type="common">Mosquito</name>
    <dbReference type="NCBI Taxonomy" id="74873"/>
    <lineage>
        <taxon>Eukaryota</taxon>
        <taxon>Metazoa</taxon>
        <taxon>Ecdysozoa</taxon>
        <taxon>Arthropoda</taxon>
        <taxon>Hexapoda</taxon>
        <taxon>Insecta</taxon>
        <taxon>Pterygota</taxon>
        <taxon>Neoptera</taxon>
        <taxon>Endopterygota</taxon>
        <taxon>Diptera</taxon>
        <taxon>Nematocera</taxon>
        <taxon>Culicoidea</taxon>
        <taxon>Culicidae</taxon>
        <taxon>Anophelinae</taxon>
        <taxon>Anopheles</taxon>
    </lineage>
</organism>
<evidence type="ECO:0000313" key="1">
    <source>
        <dbReference type="EMBL" id="KFB43657.1"/>
    </source>
</evidence>
<evidence type="ECO:0000313" key="3">
    <source>
        <dbReference type="Proteomes" id="UP000030765"/>
    </source>
</evidence>
<reference evidence="2" key="2">
    <citation type="submission" date="2020-05" db="UniProtKB">
        <authorList>
            <consortium name="EnsemblMetazoa"/>
        </authorList>
    </citation>
    <scope>IDENTIFICATION</scope>
</reference>